<evidence type="ECO:0000313" key="2">
    <source>
        <dbReference type="Proteomes" id="UP000325081"/>
    </source>
</evidence>
<proteinExistence type="predicted"/>
<comment type="caution">
    <text evidence="1">The sequence shown here is derived from an EMBL/GenBank/DDBJ whole genome shotgun (WGS) entry which is preliminary data.</text>
</comment>
<sequence>MLLPIFGHTLVFRLFSESILISFRCFHFPLLDCVDLAAERGCLIHFHCFTALISLLNESNKTYWRKNVIQVSKDLILTFGTWHIPVIFSKSSEAVDTWELN</sequence>
<organism evidence="1 2">
    <name type="scientific">Striga asiatica</name>
    <name type="common">Asiatic witchweed</name>
    <name type="synonym">Buchnera asiatica</name>
    <dbReference type="NCBI Taxonomy" id="4170"/>
    <lineage>
        <taxon>Eukaryota</taxon>
        <taxon>Viridiplantae</taxon>
        <taxon>Streptophyta</taxon>
        <taxon>Embryophyta</taxon>
        <taxon>Tracheophyta</taxon>
        <taxon>Spermatophyta</taxon>
        <taxon>Magnoliopsida</taxon>
        <taxon>eudicotyledons</taxon>
        <taxon>Gunneridae</taxon>
        <taxon>Pentapetalae</taxon>
        <taxon>asterids</taxon>
        <taxon>lamiids</taxon>
        <taxon>Lamiales</taxon>
        <taxon>Orobanchaceae</taxon>
        <taxon>Buchnereae</taxon>
        <taxon>Striga</taxon>
    </lineage>
</organism>
<protein>
    <submittedName>
        <fullName evidence="1">Uncharacterized protein</fullName>
    </submittedName>
</protein>
<name>A0A5A7PIG6_STRAF</name>
<reference evidence="2" key="1">
    <citation type="journal article" date="2019" name="Curr. Biol.">
        <title>Genome Sequence of Striga asiatica Provides Insight into the Evolution of Plant Parasitism.</title>
        <authorList>
            <person name="Yoshida S."/>
            <person name="Kim S."/>
            <person name="Wafula E.K."/>
            <person name="Tanskanen J."/>
            <person name="Kim Y.M."/>
            <person name="Honaas L."/>
            <person name="Yang Z."/>
            <person name="Spallek T."/>
            <person name="Conn C.E."/>
            <person name="Ichihashi Y."/>
            <person name="Cheong K."/>
            <person name="Cui S."/>
            <person name="Der J.P."/>
            <person name="Gundlach H."/>
            <person name="Jiao Y."/>
            <person name="Hori C."/>
            <person name="Ishida J.K."/>
            <person name="Kasahara H."/>
            <person name="Kiba T."/>
            <person name="Kim M.S."/>
            <person name="Koo N."/>
            <person name="Laohavisit A."/>
            <person name="Lee Y.H."/>
            <person name="Lumba S."/>
            <person name="McCourt P."/>
            <person name="Mortimer J.C."/>
            <person name="Mutuku J.M."/>
            <person name="Nomura T."/>
            <person name="Sasaki-Sekimoto Y."/>
            <person name="Seto Y."/>
            <person name="Wang Y."/>
            <person name="Wakatake T."/>
            <person name="Sakakibara H."/>
            <person name="Demura T."/>
            <person name="Yamaguchi S."/>
            <person name="Yoneyama K."/>
            <person name="Manabe R.I."/>
            <person name="Nelson D.C."/>
            <person name="Schulman A.H."/>
            <person name="Timko M.P."/>
            <person name="dePamphilis C.W."/>
            <person name="Choi D."/>
            <person name="Shirasu K."/>
        </authorList>
    </citation>
    <scope>NUCLEOTIDE SEQUENCE [LARGE SCALE GENOMIC DNA]</scope>
    <source>
        <strain evidence="2">cv. UVA1</strain>
    </source>
</reference>
<accession>A0A5A7PIG6</accession>
<gene>
    <name evidence="1" type="ORF">STAS_08172</name>
</gene>
<dbReference type="AlphaFoldDB" id="A0A5A7PIG6"/>
<evidence type="ECO:0000313" key="1">
    <source>
        <dbReference type="EMBL" id="GER32117.1"/>
    </source>
</evidence>
<keyword evidence="2" id="KW-1185">Reference proteome</keyword>
<dbReference type="Proteomes" id="UP000325081">
    <property type="component" value="Unassembled WGS sequence"/>
</dbReference>
<dbReference type="EMBL" id="BKCP01004550">
    <property type="protein sequence ID" value="GER32117.1"/>
    <property type="molecule type" value="Genomic_DNA"/>
</dbReference>